<feature type="compositionally biased region" description="Basic and acidic residues" evidence="8">
    <location>
        <begin position="297"/>
        <end position="336"/>
    </location>
</feature>
<evidence type="ECO:0000256" key="7">
    <source>
        <dbReference type="ARBA" id="ARBA00035399"/>
    </source>
</evidence>
<dbReference type="GO" id="GO:0000062">
    <property type="term" value="F:fatty-acyl-CoA binding"/>
    <property type="evidence" value="ECO:0007669"/>
    <property type="project" value="InterPro"/>
</dbReference>
<dbReference type="STRING" id="331657.A0A4U0X788"/>
<dbReference type="PANTHER" id="PTHR21183:SF18">
    <property type="entry name" value="LARGE RIBOSOMAL SUBUNIT PROTEIN UL29M"/>
    <property type="match status" value="1"/>
</dbReference>
<feature type="domain" description="ACB" evidence="9">
    <location>
        <begin position="5"/>
        <end position="94"/>
    </location>
</feature>
<keyword evidence="4" id="KW-0496">Mitochondrion</keyword>
<evidence type="ECO:0000256" key="4">
    <source>
        <dbReference type="ARBA" id="ARBA00023128"/>
    </source>
</evidence>
<name>A0A4U0X788_9PEZI</name>
<evidence type="ECO:0000313" key="10">
    <source>
        <dbReference type="EMBL" id="TKA70385.1"/>
    </source>
</evidence>
<dbReference type="InterPro" id="IPR010729">
    <property type="entry name" value="Ribosomal_uL29_mit"/>
</dbReference>
<dbReference type="AlphaFoldDB" id="A0A4U0X788"/>
<dbReference type="SUPFAM" id="SSF47027">
    <property type="entry name" value="Acyl-CoA binding protein"/>
    <property type="match status" value="1"/>
</dbReference>
<dbReference type="InterPro" id="IPR035984">
    <property type="entry name" value="Acyl-CoA-binding_sf"/>
</dbReference>
<organism evidence="10 11">
    <name type="scientific">Cryomyces minteri</name>
    <dbReference type="NCBI Taxonomy" id="331657"/>
    <lineage>
        <taxon>Eukaryota</taxon>
        <taxon>Fungi</taxon>
        <taxon>Dikarya</taxon>
        <taxon>Ascomycota</taxon>
        <taxon>Pezizomycotina</taxon>
        <taxon>Dothideomycetes</taxon>
        <taxon>Dothideomycetes incertae sedis</taxon>
        <taxon>Cryomyces</taxon>
    </lineage>
</organism>
<reference evidence="10 11" key="1">
    <citation type="submission" date="2017-03" db="EMBL/GenBank/DDBJ databases">
        <title>Genomes of endolithic fungi from Antarctica.</title>
        <authorList>
            <person name="Coleine C."/>
            <person name="Masonjones S."/>
            <person name="Stajich J.E."/>
        </authorList>
    </citation>
    <scope>NUCLEOTIDE SEQUENCE [LARGE SCALE GENOMIC DNA]</scope>
    <source>
        <strain evidence="10 11">CCFEE 5187</strain>
    </source>
</reference>
<keyword evidence="5" id="KW-0687">Ribonucleoprotein</keyword>
<dbReference type="Pfam" id="PF00887">
    <property type="entry name" value="ACBP"/>
    <property type="match status" value="1"/>
</dbReference>
<evidence type="ECO:0000256" key="6">
    <source>
        <dbReference type="ARBA" id="ARBA00035289"/>
    </source>
</evidence>
<comment type="similarity">
    <text evidence="2">Belongs to the universal ribosomal protein uL29 family.</text>
</comment>
<feature type="region of interest" description="Disordered" evidence="8">
    <location>
        <begin position="284"/>
        <end position="354"/>
    </location>
</feature>
<dbReference type="PRINTS" id="PR00689">
    <property type="entry name" value="ACOABINDINGP"/>
</dbReference>
<dbReference type="PANTHER" id="PTHR21183">
    <property type="entry name" value="RIBOSOMAL PROTEIN L47, MITOCHONDRIAL-RELATED"/>
    <property type="match status" value="1"/>
</dbReference>
<dbReference type="Gene3D" id="6.10.330.20">
    <property type="match status" value="1"/>
</dbReference>
<evidence type="ECO:0000313" key="11">
    <source>
        <dbReference type="Proteomes" id="UP000308768"/>
    </source>
</evidence>
<dbReference type="InterPro" id="IPR038340">
    <property type="entry name" value="MRP-L47_sf"/>
</dbReference>
<evidence type="ECO:0000256" key="8">
    <source>
        <dbReference type="SAM" id="MobiDB-lite"/>
    </source>
</evidence>
<evidence type="ECO:0000256" key="1">
    <source>
        <dbReference type="ARBA" id="ARBA00004173"/>
    </source>
</evidence>
<keyword evidence="3" id="KW-0689">Ribosomal protein</keyword>
<dbReference type="GO" id="GO:0003735">
    <property type="term" value="F:structural constituent of ribosome"/>
    <property type="evidence" value="ECO:0007669"/>
    <property type="project" value="InterPro"/>
</dbReference>
<evidence type="ECO:0000256" key="5">
    <source>
        <dbReference type="ARBA" id="ARBA00023274"/>
    </source>
</evidence>
<accession>A0A4U0X788</accession>
<dbReference type="PROSITE" id="PS51228">
    <property type="entry name" value="ACB_2"/>
    <property type="match status" value="1"/>
</dbReference>
<evidence type="ECO:0000256" key="2">
    <source>
        <dbReference type="ARBA" id="ARBA00009254"/>
    </source>
</evidence>
<dbReference type="GO" id="GO:0005762">
    <property type="term" value="C:mitochondrial large ribosomal subunit"/>
    <property type="evidence" value="ECO:0007669"/>
    <property type="project" value="TreeGrafter"/>
</dbReference>
<dbReference type="EMBL" id="NAJN01000649">
    <property type="protein sequence ID" value="TKA70385.1"/>
    <property type="molecule type" value="Genomic_DNA"/>
</dbReference>
<dbReference type="Gene3D" id="1.20.80.10">
    <property type="match status" value="1"/>
</dbReference>
<dbReference type="GO" id="GO:0032543">
    <property type="term" value="P:mitochondrial translation"/>
    <property type="evidence" value="ECO:0007669"/>
    <property type="project" value="TreeGrafter"/>
</dbReference>
<evidence type="ECO:0000259" key="9">
    <source>
        <dbReference type="PROSITE" id="PS51228"/>
    </source>
</evidence>
<dbReference type="OrthoDB" id="270763at2759"/>
<sequence length="354" mass="40431">MPAKQTPEFQKAVNESRKLKAKPSDDELLQLYALYKQGIQDPPIEKTTAPGMFELKEKAKRKAWQKVVDDKVSPQDAQKKYVALVNSLKEKHGFSGDNNRNRGLSAIRRTGLRPRQTLSVLKDELPKPVLDPKRHSKIEVDPKHGLWQFFNKERRVLATPEEDYAHGRAWAVEELRHKSWEDLHRLWWVCVKERNRLATEAYERSRLEAGYGDYEAEDREKAVGGPDLTSRGWLIKHTQRAIKHALTERFYAWEEARKVAANDEEINFSGEGRVYIPQDFTEEEFPTEDTQGEGVEGEARAQIEDAHEEKRAGTPGKGHTDAQGGEKADAQEEKKKLLATLEAAHKPVTAAPRV</sequence>
<keyword evidence="11" id="KW-1185">Reference proteome</keyword>
<comment type="subcellular location">
    <subcellularLocation>
        <location evidence="1">Mitochondrion</location>
    </subcellularLocation>
</comment>
<comment type="caution">
    <text evidence="10">The sequence shown here is derived from an EMBL/GenBank/DDBJ whole genome shotgun (WGS) entry which is preliminary data.</text>
</comment>
<dbReference type="InterPro" id="IPR000582">
    <property type="entry name" value="Acyl-CoA-binding_protein"/>
</dbReference>
<protein>
    <recommendedName>
        <fullName evidence="6">Large ribosomal subunit protein uL29m</fullName>
    </recommendedName>
    <alternativeName>
        <fullName evidence="7">54S ribosomal protein L4, mitochondrial</fullName>
    </alternativeName>
</protein>
<dbReference type="Pfam" id="PF06984">
    <property type="entry name" value="MRP-L47"/>
    <property type="match status" value="1"/>
</dbReference>
<evidence type="ECO:0000256" key="3">
    <source>
        <dbReference type="ARBA" id="ARBA00022980"/>
    </source>
</evidence>
<feature type="region of interest" description="Disordered" evidence="8">
    <location>
        <begin position="1"/>
        <end position="21"/>
    </location>
</feature>
<dbReference type="Proteomes" id="UP000308768">
    <property type="component" value="Unassembled WGS sequence"/>
</dbReference>
<dbReference type="InterPro" id="IPR014352">
    <property type="entry name" value="FERM/acyl-CoA-bd_prot_sf"/>
</dbReference>
<proteinExistence type="inferred from homology"/>
<gene>
    <name evidence="10" type="ORF">B0A49_03744</name>
</gene>